<dbReference type="EMBL" id="CAAALY010246752">
    <property type="protein sequence ID" value="VEL33973.1"/>
    <property type="molecule type" value="Genomic_DNA"/>
</dbReference>
<keyword evidence="2" id="KW-1185">Reference proteome</keyword>
<sequence length="246" mass="27404">MKCIRKRLVGRSHRKKTANSSCSAAVWVYYHMQVDAIYEASAFVSGETGAAFVRDYNPSRDTYETRECQSQSGLDKDDTLRRSEARVTAESSLCLAALFLKILSVSVSGSGTRAFWPHALTEPNSISQTSMDSYSDDVCHSIDEGLAQFLRGRMTVIGGLVCTIRQSLLRDNPPSVSGETASRIHSSQFFLKNENRRIVFLLKADPPEFIIRFALLEGLAHKPTMHATLLGCLLVKTLHFSHRKQS</sequence>
<evidence type="ECO:0000313" key="2">
    <source>
        <dbReference type="Proteomes" id="UP000784294"/>
    </source>
</evidence>
<gene>
    <name evidence="1" type="ORF">PXEA_LOCUS27413</name>
</gene>
<accession>A0A448XD07</accession>
<comment type="caution">
    <text evidence="1">The sequence shown here is derived from an EMBL/GenBank/DDBJ whole genome shotgun (WGS) entry which is preliminary data.</text>
</comment>
<organism evidence="1 2">
    <name type="scientific">Protopolystoma xenopodis</name>
    <dbReference type="NCBI Taxonomy" id="117903"/>
    <lineage>
        <taxon>Eukaryota</taxon>
        <taxon>Metazoa</taxon>
        <taxon>Spiralia</taxon>
        <taxon>Lophotrochozoa</taxon>
        <taxon>Platyhelminthes</taxon>
        <taxon>Monogenea</taxon>
        <taxon>Polyopisthocotylea</taxon>
        <taxon>Polystomatidea</taxon>
        <taxon>Polystomatidae</taxon>
        <taxon>Protopolystoma</taxon>
    </lineage>
</organism>
<evidence type="ECO:0000313" key="1">
    <source>
        <dbReference type="EMBL" id="VEL33973.1"/>
    </source>
</evidence>
<protein>
    <submittedName>
        <fullName evidence="1">Uncharacterized protein</fullName>
    </submittedName>
</protein>
<name>A0A448XD07_9PLAT</name>
<dbReference type="AlphaFoldDB" id="A0A448XD07"/>
<dbReference type="Proteomes" id="UP000784294">
    <property type="component" value="Unassembled WGS sequence"/>
</dbReference>
<proteinExistence type="predicted"/>
<reference evidence="1" key="1">
    <citation type="submission" date="2018-11" db="EMBL/GenBank/DDBJ databases">
        <authorList>
            <consortium name="Pathogen Informatics"/>
        </authorList>
    </citation>
    <scope>NUCLEOTIDE SEQUENCE</scope>
</reference>